<dbReference type="Proteomes" id="UP000094527">
    <property type="component" value="Unassembled WGS sequence"/>
</dbReference>
<gene>
    <name evidence="2" type="ORF">Ocin01_20167</name>
</gene>
<reference evidence="2 3" key="1">
    <citation type="journal article" date="2016" name="Genome Biol. Evol.">
        <title>Gene Family Evolution Reflects Adaptation to Soil Environmental Stressors in the Genome of the Collembolan Orchesella cincta.</title>
        <authorList>
            <person name="Faddeeva-Vakhrusheva A."/>
            <person name="Derks M.F."/>
            <person name="Anvar S.Y."/>
            <person name="Agamennone V."/>
            <person name="Suring W."/>
            <person name="Smit S."/>
            <person name="van Straalen N.M."/>
            <person name="Roelofs D."/>
        </authorList>
    </citation>
    <scope>NUCLEOTIDE SEQUENCE [LARGE SCALE GENOMIC DNA]</scope>
    <source>
        <tissue evidence="2">Mixed pool</tissue>
    </source>
</reference>
<accession>A0A1D2M0M9</accession>
<proteinExistence type="predicted"/>
<sequence>MSNHITAELKIKARDVAPNCLRGLLKHAFFRDFLELSRNIHNMSQMSTPTNKRQRMEMETDLSSSTLPSFDLRFDRYCPACSRIIPRAALRKFDGQKCGVCCAKIEGRSNDGSLWDHCVDCDSWIKCTERFCYNCKYENEFYSPSKPARVEAEARVKWENIFKQELEDEKALVDAAIAYDASQTASSRSVSDDTQSEPLKNFTNDDSQSENSKTAVAATDNLE</sequence>
<keyword evidence="3" id="KW-1185">Reference proteome</keyword>
<dbReference type="EMBL" id="LJIJ01008534">
    <property type="protein sequence ID" value="ODM86515.1"/>
    <property type="molecule type" value="Genomic_DNA"/>
</dbReference>
<feature type="compositionally biased region" description="Polar residues" evidence="1">
    <location>
        <begin position="181"/>
        <end position="214"/>
    </location>
</feature>
<dbReference type="AlphaFoldDB" id="A0A1D2M0M9"/>
<feature type="region of interest" description="Disordered" evidence="1">
    <location>
        <begin position="181"/>
        <end position="223"/>
    </location>
</feature>
<comment type="caution">
    <text evidence="2">The sequence shown here is derived from an EMBL/GenBank/DDBJ whole genome shotgun (WGS) entry which is preliminary data.</text>
</comment>
<evidence type="ECO:0000256" key="1">
    <source>
        <dbReference type="SAM" id="MobiDB-lite"/>
    </source>
</evidence>
<organism evidence="2 3">
    <name type="scientific">Orchesella cincta</name>
    <name type="common">Springtail</name>
    <name type="synonym">Podura cincta</name>
    <dbReference type="NCBI Taxonomy" id="48709"/>
    <lineage>
        <taxon>Eukaryota</taxon>
        <taxon>Metazoa</taxon>
        <taxon>Ecdysozoa</taxon>
        <taxon>Arthropoda</taxon>
        <taxon>Hexapoda</taxon>
        <taxon>Collembola</taxon>
        <taxon>Entomobryomorpha</taxon>
        <taxon>Entomobryoidea</taxon>
        <taxon>Orchesellidae</taxon>
        <taxon>Orchesellinae</taxon>
        <taxon>Orchesella</taxon>
    </lineage>
</organism>
<evidence type="ECO:0000313" key="2">
    <source>
        <dbReference type="EMBL" id="ODM86515.1"/>
    </source>
</evidence>
<protein>
    <submittedName>
        <fullName evidence="2">Uncharacterized protein</fullName>
    </submittedName>
</protein>
<name>A0A1D2M0M9_ORCCI</name>
<evidence type="ECO:0000313" key="3">
    <source>
        <dbReference type="Proteomes" id="UP000094527"/>
    </source>
</evidence>